<dbReference type="GeneID" id="101846264"/>
<reference evidence="5" key="1">
    <citation type="submission" date="2025-08" db="UniProtKB">
        <authorList>
            <consortium name="RefSeq"/>
        </authorList>
    </citation>
    <scope>IDENTIFICATION</scope>
</reference>
<dbReference type="InterPro" id="IPR048325">
    <property type="entry name" value="ZSWIM3_N"/>
</dbReference>
<evidence type="ECO:0000256" key="1">
    <source>
        <dbReference type="SAM" id="MobiDB-lite"/>
    </source>
</evidence>
<keyword evidence="4" id="KW-1185">Reference proteome</keyword>
<organism evidence="4 5">
    <name type="scientific">Aplysia californica</name>
    <name type="common">California sea hare</name>
    <dbReference type="NCBI Taxonomy" id="6500"/>
    <lineage>
        <taxon>Eukaryota</taxon>
        <taxon>Metazoa</taxon>
        <taxon>Spiralia</taxon>
        <taxon>Lophotrochozoa</taxon>
        <taxon>Mollusca</taxon>
        <taxon>Gastropoda</taxon>
        <taxon>Heterobranchia</taxon>
        <taxon>Euthyneura</taxon>
        <taxon>Tectipleura</taxon>
        <taxon>Aplysiida</taxon>
        <taxon>Aplysioidea</taxon>
        <taxon>Aplysiidae</taxon>
        <taxon>Aplysia</taxon>
    </lineage>
</organism>
<accession>A0ABM0KAJ4</accession>
<evidence type="ECO:0000313" key="5">
    <source>
        <dbReference type="RefSeq" id="XP_005112902.1"/>
    </source>
</evidence>
<dbReference type="PANTHER" id="PTHR31569:SF4">
    <property type="entry name" value="SWIM-TYPE DOMAIN-CONTAINING PROTEIN"/>
    <property type="match status" value="1"/>
</dbReference>
<feature type="domain" description="ZSWIM3 N-terminal" evidence="3">
    <location>
        <begin position="11"/>
        <end position="119"/>
    </location>
</feature>
<dbReference type="InterPro" id="IPR052579">
    <property type="entry name" value="Zinc_finger_SWIM"/>
</dbReference>
<protein>
    <submittedName>
        <fullName evidence="5">Uncharacterized protein LOC101846264</fullName>
    </submittedName>
</protein>
<dbReference type="Pfam" id="PF21599">
    <property type="entry name" value="ZSWIM3_N"/>
    <property type="match status" value="1"/>
</dbReference>
<feature type="region of interest" description="Disordered" evidence="1">
    <location>
        <begin position="586"/>
        <end position="618"/>
    </location>
</feature>
<dbReference type="Proteomes" id="UP000694888">
    <property type="component" value="Unplaced"/>
</dbReference>
<dbReference type="InterPro" id="IPR004875">
    <property type="entry name" value="DDE_SF_endonuclease_dom"/>
</dbReference>
<dbReference type="PANTHER" id="PTHR31569">
    <property type="entry name" value="SWIM-TYPE DOMAIN-CONTAINING PROTEIN"/>
    <property type="match status" value="1"/>
</dbReference>
<dbReference type="RefSeq" id="XP_005112902.1">
    <property type="nucleotide sequence ID" value="XM_005112845.3"/>
</dbReference>
<feature type="compositionally biased region" description="Low complexity" evidence="1">
    <location>
        <begin position="545"/>
        <end position="565"/>
    </location>
</feature>
<feature type="compositionally biased region" description="Polar residues" evidence="1">
    <location>
        <begin position="586"/>
        <end position="598"/>
    </location>
</feature>
<evidence type="ECO:0000313" key="4">
    <source>
        <dbReference type="Proteomes" id="UP000694888"/>
    </source>
</evidence>
<gene>
    <name evidence="5" type="primary">LOC101846264</name>
</gene>
<dbReference type="Pfam" id="PF03184">
    <property type="entry name" value="DDE_1"/>
    <property type="match status" value="1"/>
</dbReference>
<feature type="domain" description="DDE-1" evidence="2">
    <location>
        <begin position="261"/>
        <end position="423"/>
    </location>
</feature>
<name>A0ABM0KAJ4_APLCA</name>
<feature type="region of interest" description="Disordered" evidence="1">
    <location>
        <begin position="527"/>
        <end position="565"/>
    </location>
</feature>
<evidence type="ECO:0000259" key="2">
    <source>
        <dbReference type="Pfam" id="PF03184"/>
    </source>
</evidence>
<evidence type="ECO:0000259" key="3">
    <source>
        <dbReference type="Pfam" id="PF21599"/>
    </source>
</evidence>
<sequence>MAVNCCFIKGKYDSHDEFLQALKAFESQTFTVFNVRKSESATTANASRKLFSKSPIPARFKIYRAFYTCSHYGTYKSRSKGIMKKTSSRASGCPACFTVMYSHQLCKLYILSGKLEHNHEANEATYARQYKVKRLSEEEVQSLKEMFGEDQCPSNDQLLKVIQGTFGRAFSPRDVRDLKYRWKPRVDQDRQAERPTERSVRAWFTDVERQVAAIDTATVHQDPARIFCCDDTWYPLGGHGEQMVAFNSRKTLCEGWSDPDRRISVLVCGSARGHVLDPLLIYRGRLFSYNPRQGFPSAHFTQSPSGRVDGEIFESWLRQVFVPHVDAWRKPVILVVEEHKVTPRVKDLCRQNQVIVYPLPRGSAPLLQPLQLLTFPTLRLTLNSAVLEHQETFGVSPGKEDFAALFRRAWDVAVTLEGLTSGFCQAGIHPWDPEVVGYSKCRNHTSTIARTGQGQPTACLESLPMKTTDQCVVNSLSQGTCVVNSLSQGTCAVNSLSQGTCVVNSLSQGTSVVNRCQKRAHSQRFSPYASVRGSRVSPATTKVNSPSLLVSPSSPSPPLTLLVSPSSPSPPLTLVVVHRPASTVSSRSQTSLVRTTGHSGRPLAARSSQRPTCQPVCW</sequence>
<proteinExistence type="predicted"/>